<gene>
    <name evidence="3" type="ORF">BV898_07601</name>
</gene>
<reference evidence="4" key="1">
    <citation type="submission" date="2017-01" db="EMBL/GenBank/DDBJ databases">
        <title>Comparative genomics of anhydrobiosis in the tardigrade Hypsibius dujardini.</title>
        <authorList>
            <person name="Yoshida Y."/>
            <person name="Koutsovoulos G."/>
            <person name="Laetsch D."/>
            <person name="Stevens L."/>
            <person name="Kumar S."/>
            <person name="Horikawa D."/>
            <person name="Ishino K."/>
            <person name="Komine S."/>
            <person name="Tomita M."/>
            <person name="Blaxter M."/>
            <person name="Arakawa K."/>
        </authorList>
    </citation>
    <scope>NUCLEOTIDE SEQUENCE [LARGE SCALE GENOMIC DNA]</scope>
    <source>
        <strain evidence="4">Z151</strain>
    </source>
</reference>
<protein>
    <submittedName>
        <fullName evidence="3">Uncharacterized protein</fullName>
    </submittedName>
</protein>
<feature type="region of interest" description="Disordered" evidence="1">
    <location>
        <begin position="48"/>
        <end position="109"/>
    </location>
</feature>
<sequence length="193" mass="21039">METASIVTMFLLSCLIRATVCQYPYRENSSLPWFNVRLSLLRSSTRVTTLESSTTTTVPTTTPKATTATTTTTMTTEPTTTSTTTERTTTSTTTTATSVPVTTPETTTSSPVIIRKDLAPFTELTTTAAPRRIKPKVRKPLRSSFLWVVFCSAERKYAAQCKTAEELKKLPATGTIWWSGSRSAAHSNLGRGG</sequence>
<dbReference type="Proteomes" id="UP000192578">
    <property type="component" value="Unassembled WGS sequence"/>
</dbReference>
<evidence type="ECO:0000256" key="2">
    <source>
        <dbReference type="SAM" id="SignalP"/>
    </source>
</evidence>
<feature type="chain" id="PRO_5013026273" evidence="2">
    <location>
        <begin position="22"/>
        <end position="193"/>
    </location>
</feature>
<evidence type="ECO:0000256" key="1">
    <source>
        <dbReference type="SAM" id="MobiDB-lite"/>
    </source>
</evidence>
<organism evidence="3 4">
    <name type="scientific">Hypsibius exemplaris</name>
    <name type="common">Freshwater tardigrade</name>
    <dbReference type="NCBI Taxonomy" id="2072580"/>
    <lineage>
        <taxon>Eukaryota</taxon>
        <taxon>Metazoa</taxon>
        <taxon>Ecdysozoa</taxon>
        <taxon>Tardigrada</taxon>
        <taxon>Eutardigrada</taxon>
        <taxon>Parachela</taxon>
        <taxon>Hypsibioidea</taxon>
        <taxon>Hypsibiidae</taxon>
        <taxon>Hypsibius</taxon>
    </lineage>
</organism>
<dbReference type="EMBL" id="MTYJ01000050">
    <property type="protein sequence ID" value="OQV18398.1"/>
    <property type="molecule type" value="Genomic_DNA"/>
</dbReference>
<proteinExistence type="predicted"/>
<keyword evidence="2" id="KW-0732">Signal</keyword>
<keyword evidence="4" id="KW-1185">Reference proteome</keyword>
<feature type="signal peptide" evidence="2">
    <location>
        <begin position="1"/>
        <end position="21"/>
    </location>
</feature>
<evidence type="ECO:0000313" key="3">
    <source>
        <dbReference type="EMBL" id="OQV18398.1"/>
    </source>
</evidence>
<name>A0A1W0WT59_HYPEX</name>
<accession>A0A1W0WT59</accession>
<dbReference type="AlphaFoldDB" id="A0A1W0WT59"/>
<evidence type="ECO:0000313" key="4">
    <source>
        <dbReference type="Proteomes" id="UP000192578"/>
    </source>
</evidence>
<comment type="caution">
    <text evidence="3">The sequence shown here is derived from an EMBL/GenBank/DDBJ whole genome shotgun (WGS) entry which is preliminary data.</text>
</comment>